<evidence type="ECO:0000256" key="1">
    <source>
        <dbReference type="RuleBase" id="RU000411"/>
    </source>
</evidence>
<dbReference type="EMBL" id="CAJNOK010001854">
    <property type="protein sequence ID" value="CAF0832993.1"/>
    <property type="molecule type" value="Genomic_DNA"/>
</dbReference>
<dbReference type="InterPro" id="IPR023796">
    <property type="entry name" value="Serpin_dom"/>
</dbReference>
<proteinExistence type="inferred from homology"/>
<dbReference type="AlphaFoldDB" id="A0A8S2D416"/>
<evidence type="ECO:0000313" key="5">
    <source>
        <dbReference type="Proteomes" id="UP000677228"/>
    </source>
</evidence>
<name>A0A8S2D416_9BILA</name>
<evidence type="ECO:0000313" key="3">
    <source>
        <dbReference type="EMBL" id="CAF0832993.1"/>
    </source>
</evidence>
<dbReference type="InterPro" id="IPR042185">
    <property type="entry name" value="Serpin_sf_2"/>
</dbReference>
<organism evidence="3 5">
    <name type="scientific">Didymodactylos carnosus</name>
    <dbReference type="NCBI Taxonomy" id="1234261"/>
    <lineage>
        <taxon>Eukaryota</taxon>
        <taxon>Metazoa</taxon>
        <taxon>Spiralia</taxon>
        <taxon>Gnathifera</taxon>
        <taxon>Rotifera</taxon>
        <taxon>Eurotatoria</taxon>
        <taxon>Bdelloidea</taxon>
        <taxon>Philodinida</taxon>
        <taxon>Philodinidae</taxon>
        <taxon>Didymodactylos</taxon>
    </lineage>
</organism>
<dbReference type="PANTHER" id="PTHR11461:SF372">
    <property type="entry name" value="ACCESSORY GLAND PROTEIN ACP76A-RELATED"/>
    <property type="match status" value="1"/>
</dbReference>
<evidence type="ECO:0000259" key="2">
    <source>
        <dbReference type="SMART" id="SM00093"/>
    </source>
</evidence>
<dbReference type="SUPFAM" id="SSF56574">
    <property type="entry name" value="Serpins"/>
    <property type="match status" value="1"/>
</dbReference>
<dbReference type="Proteomes" id="UP000677228">
    <property type="component" value="Unassembled WGS sequence"/>
</dbReference>
<protein>
    <recommendedName>
        <fullName evidence="2">Serpin domain-containing protein</fullName>
    </recommendedName>
</protein>
<dbReference type="GO" id="GO:0005615">
    <property type="term" value="C:extracellular space"/>
    <property type="evidence" value="ECO:0007669"/>
    <property type="project" value="InterPro"/>
</dbReference>
<dbReference type="PROSITE" id="PS00284">
    <property type="entry name" value="SERPIN"/>
    <property type="match status" value="1"/>
</dbReference>
<dbReference type="Proteomes" id="UP000682733">
    <property type="component" value="Unassembled WGS sequence"/>
</dbReference>
<dbReference type="InterPro" id="IPR000215">
    <property type="entry name" value="Serpin_fam"/>
</dbReference>
<sequence length="392" mass="45070">MACATLMQESTGFEKFGVNLYQNVASFNRADEKIFISPASIAFGISMCAVGARNNTLNQILYSFGAAKSIDELNQTVEEVMQIIKSADEDNTVKLKLANQLYIQQDYQLLDEYLSCLKQFYSADIKLTDFDRNKATAVREINDWVAQVTNNLIKDVLNVDDVDRHERLVLINCIYFKGTWVNKFNKEYTMQNSTFTSDNGIISKIPLMYQKRRYAYSDDSTLQAQIAHIPYNSKRNSNHQFVFTVILPKRGVKLINIEKKLLDGQLLKQALSNKSQHELNFYLPKFKMECRLDLNTVLMNLGITDAFNRQHADFSGIEPTKELYISQVVHKAFIDVNETGSEAAAATSISMRKKAKRLSNRPEPIEFRCDHPFLFMIREMNRDLTLFMGRYV</sequence>
<dbReference type="Gene3D" id="3.30.497.10">
    <property type="entry name" value="Antithrombin, subunit I, domain 2"/>
    <property type="match status" value="1"/>
</dbReference>
<reference evidence="3" key="1">
    <citation type="submission" date="2021-02" db="EMBL/GenBank/DDBJ databases">
        <authorList>
            <person name="Nowell W R."/>
        </authorList>
    </citation>
    <scope>NUCLEOTIDE SEQUENCE</scope>
</reference>
<dbReference type="CDD" id="cd00172">
    <property type="entry name" value="serpin"/>
    <property type="match status" value="1"/>
</dbReference>
<dbReference type="SMART" id="SM00093">
    <property type="entry name" value="SERPIN"/>
    <property type="match status" value="1"/>
</dbReference>
<comment type="caution">
    <text evidence="3">The sequence shown here is derived from an EMBL/GenBank/DDBJ whole genome shotgun (WGS) entry which is preliminary data.</text>
</comment>
<dbReference type="InterPro" id="IPR036186">
    <property type="entry name" value="Serpin_sf"/>
</dbReference>
<dbReference type="InterPro" id="IPR042178">
    <property type="entry name" value="Serpin_sf_1"/>
</dbReference>
<dbReference type="InterPro" id="IPR023795">
    <property type="entry name" value="Serpin_CS"/>
</dbReference>
<dbReference type="Pfam" id="PF00079">
    <property type="entry name" value="Serpin"/>
    <property type="match status" value="1"/>
</dbReference>
<evidence type="ECO:0000313" key="4">
    <source>
        <dbReference type="EMBL" id="CAF3617625.1"/>
    </source>
</evidence>
<comment type="similarity">
    <text evidence="1">Belongs to the serpin family.</text>
</comment>
<dbReference type="Gene3D" id="2.30.39.10">
    <property type="entry name" value="Alpha-1-antitrypsin, domain 1"/>
    <property type="match status" value="1"/>
</dbReference>
<dbReference type="EMBL" id="CAJOBA010001853">
    <property type="protein sequence ID" value="CAF3617625.1"/>
    <property type="molecule type" value="Genomic_DNA"/>
</dbReference>
<gene>
    <name evidence="3" type="ORF">OVA965_LOCUS6243</name>
    <name evidence="4" type="ORF">TMI583_LOCUS6237</name>
</gene>
<feature type="domain" description="Serpin" evidence="2">
    <location>
        <begin position="18"/>
        <end position="392"/>
    </location>
</feature>
<dbReference type="GO" id="GO:0004867">
    <property type="term" value="F:serine-type endopeptidase inhibitor activity"/>
    <property type="evidence" value="ECO:0007669"/>
    <property type="project" value="InterPro"/>
</dbReference>
<accession>A0A8S2D416</accession>
<dbReference type="PANTHER" id="PTHR11461">
    <property type="entry name" value="SERINE PROTEASE INHIBITOR, SERPIN"/>
    <property type="match status" value="1"/>
</dbReference>